<sequence length="68" mass="6719">MVIVVSAVFSYSLFGIFGASARLPPPSPSPVSVEFSLVGSLPCPVPPTATPDVEASGAGGSLSSLLLS</sequence>
<proteinExistence type="predicted"/>
<keyword evidence="2" id="KW-1185">Reference proteome</keyword>
<protein>
    <submittedName>
        <fullName evidence="1">Uncharacterized protein</fullName>
    </submittedName>
</protein>
<reference evidence="1" key="1">
    <citation type="submission" date="2019-10" db="EMBL/GenBank/DDBJ databases">
        <authorList>
            <consortium name="DOE Joint Genome Institute"/>
            <person name="Kuo A."/>
            <person name="Miyauchi S."/>
            <person name="Kiss E."/>
            <person name="Drula E."/>
            <person name="Kohler A."/>
            <person name="Sanchez-Garcia M."/>
            <person name="Andreopoulos B."/>
            <person name="Barry K.W."/>
            <person name="Bonito G."/>
            <person name="Buee M."/>
            <person name="Carver A."/>
            <person name="Chen C."/>
            <person name="Cichocki N."/>
            <person name="Clum A."/>
            <person name="Culley D."/>
            <person name="Crous P.W."/>
            <person name="Fauchery L."/>
            <person name="Girlanda M."/>
            <person name="Hayes R."/>
            <person name="Keri Z."/>
            <person name="Labutti K."/>
            <person name="Lipzen A."/>
            <person name="Lombard V."/>
            <person name="Magnuson J."/>
            <person name="Maillard F."/>
            <person name="Morin E."/>
            <person name="Murat C."/>
            <person name="Nolan M."/>
            <person name="Ohm R."/>
            <person name="Pangilinan J."/>
            <person name="Pereira M."/>
            <person name="Perotto S."/>
            <person name="Peter M."/>
            <person name="Riley R."/>
            <person name="Sitrit Y."/>
            <person name="Stielow B."/>
            <person name="Szollosi G."/>
            <person name="Zifcakova L."/>
            <person name="Stursova M."/>
            <person name="Spatafora J.W."/>
            <person name="Tedersoo L."/>
            <person name="Vaario L.-M."/>
            <person name="Yamada A."/>
            <person name="Yan M."/>
            <person name="Wang P."/>
            <person name="Xu J."/>
            <person name="Bruns T."/>
            <person name="Baldrian P."/>
            <person name="Vilgalys R."/>
            <person name="Henrissat B."/>
            <person name="Grigoriev I.V."/>
            <person name="Hibbett D."/>
            <person name="Nagy L.G."/>
            <person name="Martin F.M."/>
        </authorList>
    </citation>
    <scope>NUCLEOTIDE SEQUENCE</scope>
    <source>
        <strain evidence="1">P2</strain>
    </source>
</reference>
<name>A0ACB6Z001_THEGA</name>
<comment type="caution">
    <text evidence="1">The sequence shown here is derived from an EMBL/GenBank/DDBJ whole genome shotgun (WGS) entry which is preliminary data.</text>
</comment>
<evidence type="ECO:0000313" key="2">
    <source>
        <dbReference type="Proteomes" id="UP000886501"/>
    </source>
</evidence>
<evidence type="ECO:0000313" key="1">
    <source>
        <dbReference type="EMBL" id="KAF9642451.1"/>
    </source>
</evidence>
<dbReference type="EMBL" id="MU118469">
    <property type="protein sequence ID" value="KAF9642451.1"/>
    <property type="molecule type" value="Genomic_DNA"/>
</dbReference>
<accession>A0ACB6Z001</accession>
<organism evidence="1 2">
    <name type="scientific">Thelephora ganbajun</name>
    <name type="common">Ganba fungus</name>
    <dbReference type="NCBI Taxonomy" id="370292"/>
    <lineage>
        <taxon>Eukaryota</taxon>
        <taxon>Fungi</taxon>
        <taxon>Dikarya</taxon>
        <taxon>Basidiomycota</taxon>
        <taxon>Agaricomycotina</taxon>
        <taxon>Agaricomycetes</taxon>
        <taxon>Thelephorales</taxon>
        <taxon>Thelephoraceae</taxon>
        <taxon>Thelephora</taxon>
    </lineage>
</organism>
<reference evidence="1" key="2">
    <citation type="journal article" date="2020" name="Nat. Commun.">
        <title>Large-scale genome sequencing of mycorrhizal fungi provides insights into the early evolution of symbiotic traits.</title>
        <authorList>
            <person name="Miyauchi S."/>
            <person name="Kiss E."/>
            <person name="Kuo A."/>
            <person name="Drula E."/>
            <person name="Kohler A."/>
            <person name="Sanchez-Garcia M."/>
            <person name="Morin E."/>
            <person name="Andreopoulos B."/>
            <person name="Barry K.W."/>
            <person name="Bonito G."/>
            <person name="Buee M."/>
            <person name="Carver A."/>
            <person name="Chen C."/>
            <person name="Cichocki N."/>
            <person name="Clum A."/>
            <person name="Culley D."/>
            <person name="Crous P.W."/>
            <person name="Fauchery L."/>
            <person name="Girlanda M."/>
            <person name="Hayes R.D."/>
            <person name="Keri Z."/>
            <person name="LaButti K."/>
            <person name="Lipzen A."/>
            <person name="Lombard V."/>
            <person name="Magnuson J."/>
            <person name="Maillard F."/>
            <person name="Murat C."/>
            <person name="Nolan M."/>
            <person name="Ohm R.A."/>
            <person name="Pangilinan J."/>
            <person name="Pereira M.F."/>
            <person name="Perotto S."/>
            <person name="Peter M."/>
            <person name="Pfister S."/>
            <person name="Riley R."/>
            <person name="Sitrit Y."/>
            <person name="Stielow J.B."/>
            <person name="Szollosi G."/>
            <person name="Zifcakova L."/>
            <person name="Stursova M."/>
            <person name="Spatafora J.W."/>
            <person name="Tedersoo L."/>
            <person name="Vaario L.M."/>
            <person name="Yamada A."/>
            <person name="Yan M."/>
            <person name="Wang P."/>
            <person name="Xu J."/>
            <person name="Bruns T."/>
            <person name="Baldrian P."/>
            <person name="Vilgalys R."/>
            <person name="Dunand C."/>
            <person name="Henrissat B."/>
            <person name="Grigoriev I.V."/>
            <person name="Hibbett D."/>
            <person name="Nagy L.G."/>
            <person name="Martin F.M."/>
        </authorList>
    </citation>
    <scope>NUCLEOTIDE SEQUENCE</scope>
    <source>
        <strain evidence="1">P2</strain>
    </source>
</reference>
<gene>
    <name evidence="1" type="ORF">BDM02DRAFT_3124546</name>
</gene>
<dbReference type="Proteomes" id="UP000886501">
    <property type="component" value="Unassembled WGS sequence"/>
</dbReference>